<accession>A0A0U1NRM4</accession>
<dbReference type="Gene3D" id="3.40.50.280">
    <property type="entry name" value="Cobalamin-binding domain"/>
    <property type="match status" value="1"/>
</dbReference>
<dbReference type="PANTHER" id="PTHR43409:SF16">
    <property type="entry name" value="SLR0320 PROTEIN"/>
    <property type="match status" value="1"/>
</dbReference>
<dbReference type="CDD" id="cd02068">
    <property type="entry name" value="radical_SAM_B12_BD"/>
    <property type="match status" value="1"/>
</dbReference>
<dbReference type="PROSITE" id="PS51332">
    <property type="entry name" value="B12_BINDING"/>
    <property type="match status" value="1"/>
</dbReference>
<reference evidence="9" key="1">
    <citation type="submission" date="2015-05" db="EMBL/GenBank/DDBJ databases">
        <authorList>
            <person name="Urmite Genomes"/>
        </authorList>
    </citation>
    <scope>NUCLEOTIDE SEQUENCE [LARGE SCALE GENOMIC DNA]</scope>
    <source>
        <strain evidence="9">LF1</strain>
    </source>
</reference>
<dbReference type="GO" id="GO:0003824">
    <property type="term" value="F:catalytic activity"/>
    <property type="evidence" value="ECO:0007669"/>
    <property type="project" value="InterPro"/>
</dbReference>
<dbReference type="GO" id="GO:0051539">
    <property type="term" value="F:4 iron, 4 sulfur cluster binding"/>
    <property type="evidence" value="ECO:0007669"/>
    <property type="project" value="UniProtKB-KW"/>
</dbReference>
<dbReference type="Pfam" id="PF13311">
    <property type="entry name" value="DUF4080"/>
    <property type="match status" value="1"/>
</dbReference>
<dbReference type="RefSeq" id="WP_090630583.1">
    <property type="nucleotide sequence ID" value="NZ_CVRB01000001.1"/>
</dbReference>
<gene>
    <name evidence="8" type="ORF">BN000_00584</name>
</gene>
<dbReference type="SFLD" id="SFLDS00029">
    <property type="entry name" value="Radical_SAM"/>
    <property type="match status" value="1"/>
</dbReference>
<dbReference type="Proteomes" id="UP000199087">
    <property type="component" value="Unassembled WGS sequence"/>
</dbReference>
<evidence type="ECO:0000256" key="1">
    <source>
        <dbReference type="ARBA" id="ARBA00001966"/>
    </source>
</evidence>
<dbReference type="GO" id="GO:0031419">
    <property type="term" value="F:cobalamin binding"/>
    <property type="evidence" value="ECO:0007669"/>
    <property type="project" value="InterPro"/>
</dbReference>
<keyword evidence="9" id="KW-1185">Reference proteome</keyword>
<dbReference type="GO" id="GO:0005829">
    <property type="term" value="C:cytosol"/>
    <property type="evidence" value="ECO:0007669"/>
    <property type="project" value="TreeGrafter"/>
</dbReference>
<evidence type="ECO:0000256" key="5">
    <source>
        <dbReference type="ARBA" id="ARBA00023014"/>
    </source>
</evidence>
<dbReference type="Gene3D" id="3.80.30.20">
    <property type="entry name" value="tm_1862 like domain"/>
    <property type="match status" value="1"/>
</dbReference>
<keyword evidence="3" id="KW-0479">Metal-binding</keyword>
<evidence type="ECO:0000256" key="3">
    <source>
        <dbReference type="ARBA" id="ARBA00022723"/>
    </source>
</evidence>
<dbReference type="AlphaFoldDB" id="A0A0U1NRM4"/>
<dbReference type="Pfam" id="PF04055">
    <property type="entry name" value="Radical_SAM"/>
    <property type="match status" value="1"/>
</dbReference>
<sequence>MKVICSTLNAKYIHTNLAIRYLKAYAAPEFNIQIKEYTIKDPVLNIVTDLYQQKPSVIGFSCYIWNIEETIKVIKMLKKIDPSIFIVLGGPEVTYDTAEWMEKIPEVDFIIIGEGEKTFKQLLNEIESTGQFRNVPGIAYRNDDKIVITPQMNKLDLKDLPSPYRFPEDVPHLGKRVTYIETSRGCPFSCQFCLSSIEVGVRYFDREKIKEDIRYLMEHGAKTIKFVDRTFNISRSYAMDMFRFLIDEHKPGVVFQFEITADIMRPEVIDFLNKEAPKGLFRFEIGVQSTNDYTNELVQRKQNFSKLTRTVTMVKEGGKIDQHLDLIAGLPEEDYASFRKTFNDVFELRPEELQLGFLKMLRGTGVRHHAADHQYIFMEHTPYEILGNNVLSFDDIARIKQVEDVLEKYWNDHRMDMTVEYLVTNVFPSPFDFFQQFGSYWDEQGWSRIGHQLEDLFRRLYSFLEKVAENHLETIVGLMKYDYLKNHKYKPRKPWWEVSFNKANRTQIYKRISEHPSLLGQSFIELNLDEKDLYKHTMLEELTFDLTAYLATGQIIKQPTCLLAFFDPTNERTLIYSFPEI</sequence>
<dbReference type="SFLD" id="SFLDG01123">
    <property type="entry name" value="methyltransferase_(Class_B)"/>
    <property type="match status" value="1"/>
</dbReference>
<keyword evidence="5" id="KW-0411">Iron-sulfur</keyword>
<protein>
    <submittedName>
        <fullName evidence="8">Cobalamin binding domain-containing protein</fullName>
    </submittedName>
</protein>
<dbReference type="PANTHER" id="PTHR43409">
    <property type="entry name" value="ANAEROBIC MAGNESIUM-PROTOPORPHYRIN IX MONOMETHYL ESTER CYCLASE-RELATED"/>
    <property type="match status" value="1"/>
</dbReference>
<evidence type="ECO:0000313" key="8">
    <source>
        <dbReference type="EMBL" id="CRK80696.1"/>
    </source>
</evidence>
<dbReference type="InterPro" id="IPR023404">
    <property type="entry name" value="rSAM_horseshoe"/>
</dbReference>
<name>A0A0U1NRM4_9BACI</name>
<keyword evidence="2" id="KW-0949">S-adenosyl-L-methionine</keyword>
<comment type="cofactor">
    <cofactor evidence="1">
        <name>[4Fe-4S] cluster</name>
        <dbReference type="ChEBI" id="CHEBI:49883"/>
    </cofactor>
</comment>
<evidence type="ECO:0000256" key="2">
    <source>
        <dbReference type="ARBA" id="ARBA00022691"/>
    </source>
</evidence>
<dbReference type="InterPro" id="IPR034466">
    <property type="entry name" value="Methyltransferase_Class_B"/>
</dbReference>
<feature type="domain" description="B12-binding" evidence="6">
    <location>
        <begin position="1"/>
        <end position="133"/>
    </location>
</feature>
<dbReference type="SFLD" id="SFLDG01082">
    <property type="entry name" value="B12-binding_domain_containing"/>
    <property type="match status" value="1"/>
</dbReference>
<dbReference type="GO" id="GO:0046872">
    <property type="term" value="F:metal ion binding"/>
    <property type="evidence" value="ECO:0007669"/>
    <property type="project" value="UniProtKB-KW"/>
</dbReference>
<dbReference type="SUPFAM" id="SSF102114">
    <property type="entry name" value="Radical SAM enzymes"/>
    <property type="match status" value="1"/>
</dbReference>
<dbReference type="CDD" id="cd01335">
    <property type="entry name" value="Radical_SAM"/>
    <property type="match status" value="1"/>
</dbReference>
<evidence type="ECO:0000259" key="6">
    <source>
        <dbReference type="PROSITE" id="PS51332"/>
    </source>
</evidence>
<dbReference type="PROSITE" id="PS51918">
    <property type="entry name" value="RADICAL_SAM"/>
    <property type="match status" value="1"/>
</dbReference>
<dbReference type="InterPro" id="IPR051198">
    <property type="entry name" value="BchE-like"/>
</dbReference>
<feature type="domain" description="Radical SAM core" evidence="7">
    <location>
        <begin position="172"/>
        <end position="412"/>
    </location>
</feature>
<keyword evidence="4" id="KW-0408">Iron</keyword>
<dbReference type="Pfam" id="PF02310">
    <property type="entry name" value="B12-binding"/>
    <property type="match status" value="1"/>
</dbReference>
<proteinExistence type="predicted"/>
<dbReference type="InterPro" id="IPR006638">
    <property type="entry name" value="Elp3/MiaA/NifB-like_rSAM"/>
</dbReference>
<evidence type="ECO:0000259" key="7">
    <source>
        <dbReference type="PROSITE" id="PS51918"/>
    </source>
</evidence>
<dbReference type="InterPro" id="IPR006158">
    <property type="entry name" value="Cobalamin-bd"/>
</dbReference>
<dbReference type="STRING" id="1499688.BN000_00584"/>
<dbReference type="InterPro" id="IPR036724">
    <property type="entry name" value="Cobalamin-bd_sf"/>
</dbReference>
<dbReference type="OrthoDB" id="9801424at2"/>
<dbReference type="InterPro" id="IPR025288">
    <property type="entry name" value="DUF4080"/>
</dbReference>
<organism evidence="8 9">
    <name type="scientific">Neobacillus massiliamazoniensis</name>
    <dbReference type="NCBI Taxonomy" id="1499688"/>
    <lineage>
        <taxon>Bacteria</taxon>
        <taxon>Bacillati</taxon>
        <taxon>Bacillota</taxon>
        <taxon>Bacilli</taxon>
        <taxon>Bacillales</taxon>
        <taxon>Bacillaceae</taxon>
        <taxon>Neobacillus</taxon>
    </lineage>
</organism>
<dbReference type="EMBL" id="CVRB01000001">
    <property type="protein sequence ID" value="CRK80696.1"/>
    <property type="molecule type" value="Genomic_DNA"/>
</dbReference>
<evidence type="ECO:0000313" key="9">
    <source>
        <dbReference type="Proteomes" id="UP000199087"/>
    </source>
</evidence>
<dbReference type="InterPro" id="IPR007197">
    <property type="entry name" value="rSAM"/>
</dbReference>
<dbReference type="SUPFAM" id="SSF52242">
    <property type="entry name" value="Cobalamin (vitamin B12)-binding domain"/>
    <property type="match status" value="1"/>
</dbReference>
<dbReference type="SMART" id="SM00729">
    <property type="entry name" value="Elp3"/>
    <property type="match status" value="1"/>
</dbReference>
<evidence type="ECO:0000256" key="4">
    <source>
        <dbReference type="ARBA" id="ARBA00023004"/>
    </source>
</evidence>
<dbReference type="InterPro" id="IPR058240">
    <property type="entry name" value="rSAM_sf"/>
</dbReference>